<feature type="transmembrane region" description="Helical" evidence="2">
    <location>
        <begin position="513"/>
        <end position="533"/>
    </location>
</feature>
<feature type="region of interest" description="Disordered" evidence="1">
    <location>
        <begin position="42"/>
        <end position="65"/>
    </location>
</feature>
<dbReference type="PANTHER" id="PTHR11161:SF0">
    <property type="entry name" value="O-ACYLTRANSFERASE LIKE PROTEIN"/>
    <property type="match status" value="1"/>
</dbReference>
<evidence type="ECO:0000256" key="1">
    <source>
        <dbReference type="SAM" id="MobiDB-lite"/>
    </source>
</evidence>
<dbReference type="InterPro" id="IPR052728">
    <property type="entry name" value="O2_lipid_transport_reg"/>
</dbReference>
<evidence type="ECO:0000313" key="4">
    <source>
        <dbReference type="EMBL" id="CAC5402097.1"/>
    </source>
</evidence>
<name>A0A6J8D373_MYTCO</name>
<feature type="transmembrane region" description="Helical" evidence="2">
    <location>
        <begin position="389"/>
        <end position="416"/>
    </location>
</feature>
<dbReference type="PANTHER" id="PTHR11161">
    <property type="entry name" value="O-ACYLTRANSFERASE"/>
    <property type="match status" value="1"/>
</dbReference>
<feature type="transmembrane region" description="Helical" evidence="2">
    <location>
        <begin position="545"/>
        <end position="564"/>
    </location>
</feature>
<dbReference type="InterPro" id="IPR006621">
    <property type="entry name" value="Nose-resist-to-fluoxetine_N"/>
</dbReference>
<keyword evidence="2" id="KW-0812">Transmembrane</keyword>
<keyword evidence="5" id="KW-1185">Reference proteome</keyword>
<dbReference type="EMBL" id="CACVKT020006488">
    <property type="protein sequence ID" value="CAC5402097.1"/>
    <property type="molecule type" value="Genomic_DNA"/>
</dbReference>
<keyword evidence="2" id="KW-1133">Transmembrane helix</keyword>
<organism evidence="4 5">
    <name type="scientific">Mytilus coruscus</name>
    <name type="common">Sea mussel</name>
    <dbReference type="NCBI Taxonomy" id="42192"/>
    <lineage>
        <taxon>Eukaryota</taxon>
        <taxon>Metazoa</taxon>
        <taxon>Spiralia</taxon>
        <taxon>Lophotrochozoa</taxon>
        <taxon>Mollusca</taxon>
        <taxon>Bivalvia</taxon>
        <taxon>Autobranchia</taxon>
        <taxon>Pteriomorphia</taxon>
        <taxon>Mytilida</taxon>
        <taxon>Mytiloidea</taxon>
        <taxon>Mytilidae</taxon>
        <taxon>Mytilinae</taxon>
        <taxon>Mytilus</taxon>
    </lineage>
</organism>
<feature type="transmembrane region" description="Helical" evidence="2">
    <location>
        <begin position="345"/>
        <end position="368"/>
    </location>
</feature>
<dbReference type="Proteomes" id="UP000507470">
    <property type="component" value="Unassembled WGS sequence"/>
</dbReference>
<feature type="transmembrane region" description="Helical" evidence="2">
    <location>
        <begin position="469"/>
        <end position="490"/>
    </location>
</feature>
<accession>A0A6J8D373</accession>
<protein>
    <recommendedName>
        <fullName evidence="3">Nose resistant-to-fluoxetine protein N-terminal domain-containing protein</fullName>
    </recommendedName>
</protein>
<evidence type="ECO:0000313" key="5">
    <source>
        <dbReference type="Proteomes" id="UP000507470"/>
    </source>
</evidence>
<sequence>MGSDLNVKRSPIEYGKLARTLSNITDLRTISSYHFSNLRNEVQEGNVTEVPPNERTSNSSSPTVSNRCLTDVSGVVQAVAQQKIWALKMIDAAGKPPANLLGGGFKWLGDYDECLHIQRSTAIENKEWTFGPEYCMLSVLNLQAVTNILPQYTTLSIGMCLPDSCSEQDTQNLIDSILRNYTNNTFIVNKAECQEPDKTFDTRAIIVLVTISLFVFVMVVGTVYDVTMIQLPKWEKTTRQSELHAETAFVESEKTPLIHHDVTDSYSKYKPGMFGELLLPFSVYTNGAKMLNTNQPEGSLTAINGIRFISMTWVILGHAYGFILSDVDNVGSFLPKMIKRATFPAISNALVSVDTFFVLSGTLLVYIVMKELKKNGGKLNWGMFYFHRFWSYPMIGYALLLAFLCGTWIATGIMATKWNVPMSSFDGGDMTHYYEIYFRPYFRMGPYLVGMFTGYLLYKTDLKLKMNRFLNLFGWLIATVSACAVLYGVYDDVNGSRESRDVSSFYITVHRTVWGAAVGWVIFACAHGYGGYVNTVLSWKGFIPLSRLTYCAYLVHPPVIYYYLSTRRRLIHLSDIEIIYEFLGHLGLSYAAAFLASLAFEAPMMGLEKVIFKSKEHKK</sequence>
<dbReference type="Pfam" id="PF20146">
    <property type="entry name" value="NRF"/>
    <property type="match status" value="1"/>
</dbReference>
<feature type="transmembrane region" description="Helical" evidence="2">
    <location>
        <begin position="305"/>
        <end position="325"/>
    </location>
</feature>
<feature type="transmembrane region" description="Helical" evidence="2">
    <location>
        <begin position="436"/>
        <end position="457"/>
    </location>
</feature>
<feature type="transmembrane region" description="Helical" evidence="2">
    <location>
        <begin position="204"/>
        <end position="226"/>
    </location>
</feature>
<feature type="domain" description="Nose resistant-to-fluoxetine protein N-terminal" evidence="3">
    <location>
        <begin position="65"/>
        <end position="195"/>
    </location>
</feature>
<feature type="transmembrane region" description="Helical" evidence="2">
    <location>
        <begin position="579"/>
        <end position="600"/>
    </location>
</feature>
<gene>
    <name evidence="4" type="ORF">MCOR_36092</name>
</gene>
<dbReference type="AlphaFoldDB" id="A0A6J8D373"/>
<proteinExistence type="predicted"/>
<dbReference type="SMART" id="SM00703">
    <property type="entry name" value="NRF"/>
    <property type="match status" value="1"/>
</dbReference>
<dbReference type="OrthoDB" id="207378at2759"/>
<feature type="compositionally biased region" description="Polar residues" evidence="1">
    <location>
        <begin position="54"/>
        <end position="65"/>
    </location>
</feature>
<reference evidence="4 5" key="1">
    <citation type="submission" date="2020-06" db="EMBL/GenBank/DDBJ databases">
        <authorList>
            <person name="Li R."/>
            <person name="Bekaert M."/>
        </authorList>
    </citation>
    <scope>NUCLEOTIDE SEQUENCE [LARGE SCALE GENOMIC DNA]</scope>
    <source>
        <strain evidence="5">wild</strain>
    </source>
</reference>
<keyword evidence="2" id="KW-0472">Membrane</keyword>
<evidence type="ECO:0000256" key="2">
    <source>
        <dbReference type="SAM" id="Phobius"/>
    </source>
</evidence>
<evidence type="ECO:0000259" key="3">
    <source>
        <dbReference type="SMART" id="SM00703"/>
    </source>
</evidence>